<proteinExistence type="predicted"/>
<evidence type="ECO:0000313" key="4">
    <source>
        <dbReference type="EMBL" id="MDI2097616.1"/>
    </source>
</evidence>
<dbReference type="SUPFAM" id="SSF109604">
    <property type="entry name" value="HD-domain/PDEase-like"/>
    <property type="match status" value="1"/>
</dbReference>
<evidence type="ECO:0000313" key="5">
    <source>
        <dbReference type="Proteomes" id="UP001321506"/>
    </source>
</evidence>
<dbReference type="NCBIfam" id="TIGR00277">
    <property type="entry name" value="HDIG"/>
    <property type="match status" value="1"/>
</dbReference>
<keyword evidence="1" id="KW-0547">Nucleotide-binding</keyword>
<sequence length="203" mass="22032">MTADFDWRWFEEHAQRTTDWPSLLDRAAADGLLEVHPELDLRRVPQDPRWHPEGTVWVHLGLAAQAAAEACDRDAVAGDDRTVAVLGALFHDLGKATHTFVSPDGRIRSLGHAEAGVAPATAVLERAGAPRGITARITPCIREHMVHYSVRGEPSAKTVQRLIRRLRPASLEDWARIVAADSAGRGPGSRPSPATAWLAAAGR</sequence>
<dbReference type="PANTHER" id="PTHR47545">
    <property type="entry name" value="MULTIFUNCTIONAL CCA PROTEIN"/>
    <property type="match status" value="1"/>
</dbReference>
<dbReference type="Proteomes" id="UP001321506">
    <property type="component" value="Unassembled WGS sequence"/>
</dbReference>
<gene>
    <name evidence="4" type="ORF">QF206_01360</name>
</gene>
<dbReference type="EMBL" id="JASATX010000001">
    <property type="protein sequence ID" value="MDI2097616.1"/>
    <property type="molecule type" value="Genomic_DNA"/>
</dbReference>
<keyword evidence="5" id="KW-1185">Reference proteome</keyword>
<comment type="caution">
    <text evidence="4">The sequence shown here is derived from an EMBL/GenBank/DDBJ whole genome shotgun (WGS) entry which is preliminary data.</text>
</comment>
<dbReference type="Pfam" id="PF01966">
    <property type="entry name" value="HD"/>
    <property type="match status" value="1"/>
</dbReference>
<dbReference type="Gene3D" id="1.10.3090.10">
    <property type="entry name" value="cca-adding enzyme, domain 2"/>
    <property type="match status" value="1"/>
</dbReference>
<dbReference type="InterPro" id="IPR006674">
    <property type="entry name" value="HD_domain"/>
</dbReference>
<evidence type="ECO:0000256" key="1">
    <source>
        <dbReference type="ARBA" id="ARBA00022741"/>
    </source>
</evidence>
<dbReference type="InterPro" id="IPR050124">
    <property type="entry name" value="tRNA_CCA-adding_enzyme"/>
</dbReference>
<feature type="domain" description="HD" evidence="3">
    <location>
        <begin position="59"/>
        <end position="149"/>
    </location>
</feature>
<evidence type="ECO:0000256" key="2">
    <source>
        <dbReference type="SAM" id="MobiDB-lite"/>
    </source>
</evidence>
<dbReference type="GO" id="GO:0000166">
    <property type="term" value="F:nucleotide binding"/>
    <property type="evidence" value="ECO:0007669"/>
    <property type="project" value="UniProtKB-KW"/>
</dbReference>
<evidence type="ECO:0000259" key="3">
    <source>
        <dbReference type="Pfam" id="PF01966"/>
    </source>
</evidence>
<dbReference type="AlphaFoldDB" id="A0AAW6T4Q6"/>
<organism evidence="4 5">
    <name type="scientific">Ruicaihuangia caeni</name>
    <dbReference type="NCBI Taxonomy" id="3042517"/>
    <lineage>
        <taxon>Bacteria</taxon>
        <taxon>Bacillati</taxon>
        <taxon>Actinomycetota</taxon>
        <taxon>Actinomycetes</taxon>
        <taxon>Micrococcales</taxon>
        <taxon>Microbacteriaceae</taxon>
        <taxon>Ruicaihuangia</taxon>
    </lineage>
</organism>
<dbReference type="PANTHER" id="PTHR47545:SF1">
    <property type="entry name" value="MULTIFUNCTIONAL CCA PROTEIN"/>
    <property type="match status" value="1"/>
</dbReference>
<dbReference type="RefSeq" id="WP_281487404.1">
    <property type="nucleotide sequence ID" value="NZ_JASATX010000001.1"/>
</dbReference>
<feature type="region of interest" description="Disordered" evidence="2">
    <location>
        <begin position="182"/>
        <end position="203"/>
    </location>
</feature>
<dbReference type="InterPro" id="IPR006675">
    <property type="entry name" value="HDIG_dom"/>
</dbReference>
<reference evidence="4 5" key="1">
    <citation type="submission" date="2023-04" db="EMBL/GenBank/DDBJ databases">
        <title>Klugiella caeni sp. nov. isolated from the sludge of biochemical tank.</title>
        <authorList>
            <person name="Geng K."/>
        </authorList>
    </citation>
    <scope>NUCLEOTIDE SEQUENCE [LARGE SCALE GENOMIC DNA]</scope>
    <source>
        <strain evidence="4 5">YN-L-19</strain>
    </source>
</reference>
<protein>
    <submittedName>
        <fullName evidence="4">HDIG domain-containing protein</fullName>
    </submittedName>
</protein>
<accession>A0AAW6T4Q6</accession>
<name>A0AAW6T4Q6_9MICO</name>